<dbReference type="InterPro" id="IPR001241">
    <property type="entry name" value="Topo_IIA"/>
</dbReference>
<dbReference type="InterPro" id="IPR002288">
    <property type="entry name" value="DNA_gyrase_B_C"/>
</dbReference>
<dbReference type="NCBIfam" id="NF004189">
    <property type="entry name" value="PRK05644.1"/>
    <property type="match status" value="1"/>
</dbReference>
<feature type="binding site" evidence="13">
    <location>
        <position position="497"/>
    </location>
    <ligand>
        <name>Mg(2+)</name>
        <dbReference type="ChEBI" id="CHEBI:18420"/>
        <label>2</label>
    </ligand>
</feature>
<keyword evidence="6 13" id="KW-0479">Metal-binding</keyword>
<keyword evidence="7 13" id="KW-0547">Nucleotide-binding</keyword>
<dbReference type="SUPFAM" id="SSF54211">
    <property type="entry name" value="Ribosomal protein S5 domain 2-like"/>
    <property type="match status" value="1"/>
</dbReference>
<evidence type="ECO:0000256" key="9">
    <source>
        <dbReference type="ARBA" id="ARBA00022842"/>
    </source>
</evidence>
<keyword evidence="11" id="KW-0238">DNA-binding</keyword>
<sequence>MMSYDSKNIKILKGLDAVKKRPGMYIGDTDDGSGLHHMVFEIVDNSIDEVLAGFSKKIYVTIHNNESVTVEDDGRGIPVDIHEEEGKSAAEIIMTTLHAGGKFDDNSYKISGGLHGVGVSVVNALSEKLQLFIYRNGNIYKQSYRNGIPNNSIKIIGTSCKTGTKIWFKPSKNIFSNINFRYEILFKRLKELSFLNSEVCIQLIDERTHRSDNFSYKGGISEFVKYLNFNKKPIIPSILYIYKKKSNIQVELAMQWNESFQENILCFTNNIPQKDGGTHLMGFKSGLTRTLNSYIEKEGYIKKLKIPLIGNDIREGLSAVLSIKIPDPKFSSQTKDKLISSEVKSIIESVVSEEVYNFLLENPSSSKIVINKIIEAAKSREAAKKAREITRKKSMLMDTIGLPGKLSDCQEKDPEKCELYIVEGDSAGGSAKQARDRKFQAVLPLKGKILNIEKAHFDKMISSQEIITLITAIGCNIGKNEFCLNKIRYNRIIIMTDADIDGAHIRTLLLTFFYRYIPDLIKKGFIYIAQPPLFRVKKGKKEKYIKDEESLLKYFIENSLQNIKICSSNDHEKISILDFKNLLLKYQSIKKVIANYSNEYDLDVLNRLFYLPFLKEKDFSSQKLINVWCKKLCDSLQNLYFNKNIYYDVSLIYKEEIFSYLPSITVIKYGLSKSFIINKSFFLSKDYIKIMNLGEEIKKYVKNGFKIIKNNKVLKIISFDQVLHWLITEEKCGQVIQRYKGLGEMNPEQLWDTTMNPDIRRMLKVTIKDAFIADKIFSTLMGDQVEPRKKFIIDNALEVKNIDI</sequence>
<dbReference type="Gene3D" id="3.30.230.10">
    <property type="match status" value="1"/>
</dbReference>
<dbReference type="InterPro" id="IPR041423">
    <property type="entry name" value="GyrB_insert"/>
</dbReference>
<dbReference type="PANTHER" id="PTHR45866">
    <property type="entry name" value="DNA GYRASE/TOPOISOMERASE SUBUNIT B"/>
    <property type="match status" value="1"/>
</dbReference>
<evidence type="ECO:0000256" key="11">
    <source>
        <dbReference type="ARBA" id="ARBA00023125"/>
    </source>
</evidence>
<dbReference type="InterPro" id="IPR014721">
    <property type="entry name" value="Ribsml_uS5_D2-typ_fold_subgr"/>
</dbReference>
<dbReference type="Pfam" id="PF01751">
    <property type="entry name" value="Toprim"/>
    <property type="match status" value="1"/>
</dbReference>
<dbReference type="SMART" id="SM00387">
    <property type="entry name" value="HATPase_c"/>
    <property type="match status" value="1"/>
</dbReference>
<keyword evidence="5 13" id="KW-0963">Cytoplasm</keyword>
<feature type="binding site" evidence="13">
    <location>
        <position position="423"/>
    </location>
    <ligand>
        <name>Mg(2+)</name>
        <dbReference type="ChEBI" id="CHEBI:18420"/>
        <label>1</label>
        <note>catalytic</note>
    </ligand>
</feature>
<keyword evidence="10 13" id="KW-0799">Topoisomerase</keyword>
<dbReference type="SUPFAM" id="SSF55874">
    <property type="entry name" value="ATPase domain of HSP90 chaperone/DNA topoisomerase II/histidine kinase"/>
    <property type="match status" value="1"/>
</dbReference>
<dbReference type="PROSITE" id="PS50880">
    <property type="entry name" value="TOPRIM"/>
    <property type="match status" value="1"/>
</dbReference>
<evidence type="ECO:0000256" key="3">
    <source>
        <dbReference type="ARBA" id="ARBA00012895"/>
    </source>
</evidence>
<dbReference type="CDD" id="cd03366">
    <property type="entry name" value="TOPRIM_TopoIIA_GyrB"/>
    <property type="match status" value="1"/>
</dbReference>
<keyword evidence="9 13" id="KW-0460">Magnesium</keyword>
<keyword evidence="16" id="KW-1185">Reference proteome</keyword>
<comment type="miscellaneous">
    <text evidence="13">Few gyrases are as efficient as E.coli at forming negative supercoils. Not all organisms have 2 type II topoisomerases; in organisms with a single type II topoisomerase this enzyme also has to decatenate newly replicated chromosomes.</text>
</comment>
<keyword evidence="12 13" id="KW-0413">Isomerase</keyword>
<dbReference type="Proteomes" id="UP001360424">
    <property type="component" value="Chromosome"/>
</dbReference>
<comment type="subunit">
    <text evidence="13">Heterotetramer, composed of two GyrA and two GyrB chains. In the heterotetramer, GyrA contains the active site tyrosine that forms a transient covalent intermediate with DNA, while GyrB binds cofactors and catalyzes ATP hydrolysis.</text>
</comment>
<evidence type="ECO:0000256" key="4">
    <source>
        <dbReference type="ARBA" id="ARBA00019166"/>
    </source>
</evidence>
<comment type="subcellular location">
    <subcellularLocation>
        <location evidence="13">Cytoplasm</location>
    </subcellularLocation>
</comment>
<dbReference type="Pfam" id="PF21249">
    <property type="entry name" value="GyrB_hook"/>
    <property type="match status" value="1"/>
</dbReference>
<dbReference type="InterPro" id="IPR034160">
    <property type="entry name" value="TOPRIM_GyrB"/>
</dbReference>
<reference evidence="15" key="1">
    <citation type="submission" date="2023-09" db="EMBL/GenBank/DDBJ databases">
        <title>Genomes of two closely related lineages of the louse Polyplax serrata with different host specificities.</title>
        <authorList>
            <person name="Martinu J."/>
            <person name="Tarabai H."/>
            <person name="Stefka J."/>
            <person name="Hypsa V."/>
        </authorList>
    </citation>
    <scope>NUCLEOTIDE SEQUENCE [LARGE SCALE GENOMIC DNA]</scope>
    <source>
        <strain evidence="15">HR10_N</strain>
    </source>
</reference>
<feature type="domain" description="Toprim" evidence="14">
    <location>
        <begin position="417"/>
        <end position="532"/>
    </location>
</feature>
<evidence type="ECO:0000313" key="15">
    <source>
        <dbReference type="EMBL" id="WWR11855.1"/>
    </source>
</evidence>
<dbReference type="PRINTS" id="PR01159">
    <property type="entry name" value="DNAGYRASEB"/>
</dbReference>
<evidence type="ECO:0000313" key="16">
    <source>
        <dbReference type="Proteomes" id="UP001360424"/>
    </source>
</evidence>
<dbReference type="Pfam" id="PF00986">
    <property type="entry name" value="DNA_gyraseB_C"/>
    <property type="match status" value="1"/>
</dbReference>
<dbReference type="CDD" id="cd16928">
    <property type="entry name" value="HATPase_GyrB-like"/>
    <property type="match status" value="1"/>
</dbReference>
<evidence type="ECO:0000256" key="2">
    <source>
        <dbReference type="ARBA" id="ARBA00010708"/>
    </source>
</evidence>
<evidence type="ECO:0000256" key="10">
    <source>
        <dbReference type="ARBA" id="ARBA00023029"/>
    </source>
</evidence>
<dbReference type="Gene3D" id="3.30.565.10">
    <property type="entry name" value="Histidine kinase-like ATPase, C-terminal domain"/>
    <property type="match status" value="1"/>
</dbReference>
<dbReference type="InterPro" id="IPR003594">
    <property type="entry name" value="HATPase_dom"/>
</dbReference>
<dbReference type="GO" id="GO:0003918">
    <property type="term" value="F:DNA topoisomerase type II (double strand cut, ATP-hydrolyzing) activity"/>
    <property type="evidence" value="ECO:0007669"/>
    <property type="project" value="UniProtKB-EC"/>
</dbReference>
<protein>
    <recommendedName>
        <fullName evidence="4 13">DNA gyrase subunit B</fullName>
        <ecNumber evidence="3 13">5.6.2.2</ecNumber>
    </recommendedName>
</protein>
<dbReference type="SMART" id="SM00433">
    <property type="entry name" value="TOP2c"/>
    <property type="match status" value="1"/>
</dbReference>
<organism evidence="15 16">
    <name type="scientific">Candidatus Legionella polyplacis</name>
    <dbReference type="NCBI Taxonomy" id="2005262"/>
    <lineage>
        <taxon>Bacteria</taxon>
        <taxon>Pseudomonadati</taxon>
        <taxon>Pseudomonadota</taxon>
        <taxon>Gammaproteobacteria</taxon>
        <taxon>Legionellales</taxon>
        <taxon>Legionellaceae</taxon>
        <taxon>Legionella</taxon>
    </lineage>
</organism>
<evidence type="ECO:0000259" key="14">
    <source>
        <dbReference type="PROSITE" id="PS50880"/>
    </source>
</evidence>
<dbReference type="Pfam" id="PF02518">
    <property type="entry name" value="HATPase_c"/>
    <property type="match status" value="1"/>
</dbReference>
<proteinExistence type="inferred from homology"/>
<accession>A0ABZ2GWN1</accession>
<dbReference type="EMBL" id="CP135136">
    <property type="protein sequence ID" value="WWR11855.1"/>
    <property type="molecule type" value="Genomic_DNA"/>
</dbReference>
<dbReference type="SUPFAM" id="SSF56719">
    <property type="entry name" value="Type II DNA topoisomerase"/>
    <property type="match status" value="1"/>
</dbReference>
<dbReference type="NCBIfam" id="NF011501">
    <property type="entry name" value="PRK14939.1"/>
    <property type="match status" value="1"/>
</dbReference>
<dbReference type="PANTHER" id="PTHR45866:SF1">
    <property type="entry name" value="DNA GYRASE SUBUNIT B, MITOCHONDRIAL"/>
    <property type="match status" value="1"/>
</dbReference>
<dbReference type="InterPro" id="IPR020568">
    <property type="entry name" value="Ribosomal_Su5_D2-typ_SF"/>
</dbReference>
<comment type="cofactor">
    <cofactor evidence="13">
        <name>Mg(2+)</name>
        <dbReference type="ChEBI" id="CHEBI:18420"/>
    </cofactor>
    <cofactor evidence="13">
        <name>Mn(2+)</name>
        <dbReference type="ChEBI" id="CHEBI:29035"/>
    </cofactor>
    <cofactor evidence="13">
        <name>Ca(2+)</name>
        <dbReference type="ChEBI" id="CHEBI:29108"/>
    </cofactor>
    <text evidence="13">Binds two Mg(2+) per subunit. The magnesium ions form salt bridges with both the protein and the DNA. Can also accept other divalent metal cations, such as Mn(2+) or Ca(2+).</text>
</comment>
<dbReference type="NCBIfam" id="TIGR01059">
    <property type="entry name" value="gyrB"/>
    <property type="match status" value="1"/>
</dbReference>
<dbReference type="InterPro" id="IPR013506">
    <property type="entry name" value="Topo_IIA_bsu_dom2"/>
</dbReference>
<dbReference type="RefSeq" id="WP_338521301.1">
    <property type="nucleotide sequence ID" value="NZ_CP135136.1"/>
</dbReference>
<dbReference type="InterPro" id="IPR018522">
    <property type="entry name" value="TopoIIA_CS"/>
</dbReference>
<evidence type="ECO:0000256" key="1">
    <source>
        <dbReference type="ARBA" id="ARBA00000185"/>
    </source>
</evidence>
<feature type="site" description="Interaction with DNA" evidence="13">
    <location>
        <position position="448"/>
    </location>
</feature>
<feature type="binding site" evidence="13">
    <location>
        <position position="499"/>
    </location>
    <ligand>
        <name>Mg(2+)</name>
        <dbReference type="ChEBI" id="CHEBI:18420"/>
        <label>2</label>
    </ligand>
</feature>
<name>A0ABZ2GWN1_9GAMM</name>
<dbReference type="InterPro" id="IPR011557">
    <property type="entry name" value="GyrB"/>
</dbReference>
<evidence type="ECO:0000256" key="5">
    <source>
        <dbReference type="ARBA" id="ARBA00022490"/>
    </source>
</evidence>
<dbReference type="EC" id="5.6.2.2" evidence="3 13"/>
<feature type="binding site" evidence="13">
    <location>
        <position position="497"/>
    </location>
    <ligand>
        <name>Mg(2+)</name>
        <dbReference type="ChEBI" id="CHEBI:18420"/>
        <label>1</label>
        <note>catalytic</note>
    </ligand>
</feature>
<dbReference type="HAMAP" id="MF_01898">
    <property type="entry name" value="GyrB"/>
    <property type="match status" value="1"/>
</dbReference>
<evidence type="ECO:0000256" key="13">
    <source>
        <dbReference type="HAMAP-Rule" id="MF_01898"/>
    </source>
</evidence>
<dbReference type="InterPro" id="IPR049353">
    <property type="entry name" value="GyrB_hook"/>
</dbReference>
<gene>
    <name evidence="13 15" type="primary">gyrB</name>
    <name evidence="15" type="ORF">RQL38_01655</name>
</gene>
<comment type="catalytic activity">
    <reaction evidence="1 13">
        <text>ATP-dependent breakage, passage and rejoining of double-stranded DNA.</text>
        <dbReference type="EC" id="5.6.2.2"/>
    </reaction>
</comment>
<evidence type="ECO:0000256" key="8">
    <source>
        <dbReference type="ARBA" id="ARBA00022840"/>
    </source>
</evidence>
<dbReference type="PROSITE" id="PS00177">
    <property type="entry name" value="TOPOISOMERASE_II"/>
    <property type="match status" value="1"/>
</dbReference>
<dbReference type="InterPro" id="IPR000565">
    <property type="entry name" value="Topo_IIA_B"/>
</dbReference>
<dbReference type="InterPro" id="IPR013759">
    <property type="entry name" value="Topo_IIA_B_C"/>
</dbReference>
<dbReference type="InterPro" id="IPR006171">
    <property type="entry name" value="TOPRIM_dom"/>
</dbReference>
<evidence type="ECO:0000256" key="6">
    <source>
        <dbReference type="ARBA" id="ARBA00022723"/>
    </source>
</evidence>
<feature type="site" description="Interaction with DNA" evidence="13">
    <location>
        <position position="451"/>
    </location>
</feature>
<dbReference type="Gene3D" id="3.40.50.670">
    <property type="match status" value="2"/>
</dbReference>
<comment type="similarity">
    <text evidence="2 13">Belongs to the type II topoisomerase GyrB family.</text>
</comment>
<dbReference type="Pfam" id="PF18053">
    <property type="entry name" value="GyrB_insert"/>
    <property type="match status" value="1"/>
</dbReference>
<dbReference type="PRINTS" id="PR00418">
    <property type="entry name" value="TPI2FAMILY"/>
</dbReference>
<comment type="function">
    <text evidence="13">A type II topoisomerase that negatively supercoils closed circular double-stranded (ds) DNA in an ATP-dependent manner to modulate DNA topology and maintain chromosomes in an underwound state. Negative supercoiling favors strand separation, and DNA replication, transcription, recombination and repair, all of which involve strand separation. Also able to catalyze the interconversion of other topological isomers of dsDNA rings, including catenanes and knotted rings. Type II topoisomerases break and join 2 DNA strands simultaneously in an ATP-dependent manner.</text>
</comment>
<evidence type="ECO:0000256" key="12">
    <source>
        <dbReference type="ARBA" id="ARBA00023235"/>
    </source>
</evidence>
<dbReference type="Pfam" id="PF00204">
    <property type="entry name" value="DNA_gyraseB"/>
    <property type="match status" value="1"/>
</dbReference>
<dbReference type="CDD" id="cd00822">
    <property type="entry name" value="TopoII_Trans_DNA_gyrase"/>
    <property type="match status" value="1"/>
</dbReference>
<evidence type="ECO:0000256" key="7">
    <source>
        <dbReference type="ARBA" id="ARBA00022741"/>
    </source>
</evidence>
<dbReference type="Gene3D" id="3.10.20.690">
    <property type="match status" value="1"/>
</dbReference>
<dbReference type="InterPro" id="IPR013760">
    <property type="entry name" value="Topo_IIA-like_dom_sf"/>
</dbReference>
<dbReference type="InterPro" id="IPR036890">
    <property type="entry name" value="HATPase_C_sf"/>
</dbReference>
<keyword evidence="8 13" id="KW-0067">ATP-binding</keyword>